<proteinExistence type="predicted"/>
<evidence type="ECO:0000256" key="1">
    <source>
        <dbReference type="ARBA" id="ARBA00023002"/>
    </source>
</evidence>
<gene>
    <name evidence="3" type="ORF">COT71_02515</name>
</gene>
<dbReference type="InterPro" id="IPR036291">
    <property type="entry name" value="NAD(P)-bd_dom_sf"/>
</dbReference>
<dbReference type="Gene3D" id="3.40.50.720">
    <property type="entry name" value="NAD(P)-binding Rossmann-like Domain"/>
    <property type="match status" value="1"/>
</dbReference>
<dbReference type="GO" id="GO:0016491">
    <property type="term" value="F:oxidoreductase activity"/>
    <property type="evidence" value="ECO:0007669"/>
    <property type="project" value="UniProtKB-KW"/>
</dbReference>
<dbReference type="PANTHER" id="PTHR43818:SF11">
    <property type="entry name" value="BCDNA.GH03377"/>
    <property type="match status" value="1"/>
</dbReference>
<accession>A0A2M6WZ79</accession>
<keyword evidence="1" id="KW-0560">Oxidoreductase</keyword>
<feature type="domain" description="Gfo/Idh/MocA-like oxidoreductase N-terminal" evidence="2">
    <location>
        <begin position="3"/>
        <end position="119"/>
    </location>
</feature>
<dbReference type="AlphaFoldDB" id="A0A2M6WZ79"/>
<comment type="caution">
    <text evidence="3">The sequence shown here is derived from an EMBL/GenBank/DDBJ whole genome shotgun (WGS) entry which is preliminary data.</text>
</comment>
<dbReference type="Proteomes" id="UP000230731">
    <property type="component" value="Unassembled WGS sequence"/>
</dbReference>
<dbReference type="InterPro" id="IPR000683">
    <property type="entry name" value="Gfo/Idh/MocA-like_OxRdtase_N"/>
</dbReference>
<dbReference type="EMBL" id="PEZP01000031">
    <property type="protein sequence ID" value="PIT98111.1"/>
    <property type="molecule type" value="Genomic_DNA"/>
</dbReference>
<evidence type="ECO:0000259" key="2">
    <source>
        <dbReference type="Pfam" id="PF01408"/>
    </source>
</evidence>
<dbReference type="SUPFAM" id="SSF51735">
    <property type="entry name" value="NAD(P)-binding Rossmann-fold domains"/>
    <property type="match status" value="1"/>
</dbReference>
<dbReference type="PANTHER" id="PTHR43818">
    <property type="entry name" value="BCDNA.GH03377"/>
    <property type="match status" value="1"/>
</dbReference>
<reference evidence="4" key="1">
    <citation type="submission" date="2017-09" db="EMBL/GenBank/DDBJ databases">
        <title>Depth-based differentiation of microbial function through sediment-hosted aquifers and enrichment of novel symbionts in the deep terrestrial subsurface.</title>
        <authorList>
            <person name="Probst A.J."/>
            <person name="Ladd B."/>
            <person name="Jarett J.K."/>
            <person name="Geller-Mcgrath D.E."/>
            <person name="Sieber C.M.K."/>
            <person name="Emerson J.B."/>
            <person name="Anantharaman K."/>
            <person name="Thomas B.C."/>
            <person name="Malmstrom R."/>
            <person name="Stieglmeier M."/>
            <person name="Klingl A."/>
            <person name="Woyke T."/>
            <person name="Ryan C.M."/>
            <person name="Banfield J.F."/>
        </authorList>
    </citation>
    <scope>NUCLEOTIDE SEQUENCE [LARGE SCALE GENOMIC DNA]</scope>
</reference>
<dbReference type="Pfam" id="PF01408">
    <property type="entry name" value="GFO_IDH_MocA"/>
    <property type="match status" value="1"/>
</dbReference>
<evidence type="ECO:0000313" key="3">
    <source>
        <dbReference type="EMBL" id="PIT98111.1"/>
    </source>
</evidence>
<dbReference type="InterPro" id="IPR050463">
    <property type="entry name" value="Gfo/Idh/MocA_oxidrdct_glycsds"/>
</dbReference>
<protein>
    <recommendedName>
        <fullName evidence="2">Gfo/Idh/MocA-like oxidoreductase N-terminal domain-containing protein</fullName>
    </recommendedName>
</protein>
<evidence type="ECO:0000313" key="4">
    <source>
        <dbReference type="Proteomes" id="UP000230731"/>
    </source>
</evidence>
<organism evidence="3 4">
    <name type="scientific">Candidatus Andersenbacteria bacterium CG10_big_fil_rev_8_21_14_0_10_54_11</name>
    <dbReference type="NCBI Taxonomy" id="1974485"/>
    <lineage>
        <taxon>Bacteria</taxon>
        <taxon>Candidatus Anderseniibacteriota</taxon>
    </lineage>
</organism>
<name>A0A2M6WZ79_9BACT</name>
<sequence length="308" mass="33367">MAVRVGIIGAGRRAVSVYKPALAAAEGLSVAAVADIDERAAHRLADAFGAVACASSQALLQMDVDGVIVAVPPRLKDAISLTVLEAGKHLFVESPAAQSAGAVRRLAQKARQRNLTVEVAEDEAFWPAAVQHRADVAAGRLGRVVAVHNDCREFYYHAYARLHILLGTLPRPLRYGGWQAALPSGGRVTWRAVQFADGLVYTQRFIHPREHSAAVRPRWIVAGERGTLIDAQSTEQHIAGLRYLLEQWLAAQHGRGTAAYGLGKAEEDIAIWQGLEAAARLPLRNVSAQFAERLADSWIAVRQRFTGN</sequence>
<dbReference type="GO" id="GO:0000166">
    <property type="term" value="F:nucleotide binding"/>
    <property type="evidence" value="ECO:0007669"/>
    <property type="project" value="InterPro"/>
</dbReference>